<feature type="compositionally biased region" description="Basic and acidic residues" evidence="1">
    <location>
        <begin position="425"/>
        <end position="438"/>
    </location>
</feature>
<dbReference type="Gene3D" id="3.90.215.10">
    <property type="entry name" value="Gamma Fibrinogen, chain A, domain 1"/>
    <property type="match status" value="1"/>
</dbReference>
<dbReference type="Gene3D" id="2.60.120.200">
    <property type="match status" value="1"/>
</dbReference>
<feature type="compositionally biased region" description="Basic and acidic residues" evidence="1">
    <location>
        <begin position="384"/>
        <end position="413"/>
    </location>
</feature>
<evidence type="ECO:0000256" key="2">
    <source>
        <dbReference type="SAM" id="SignalP"/>
    </source>
</evidence>
<dbReference type="PROSITE" id="PS50060">
    <property type="entry name" value="MAM_2"/>
    <property type="match status" value="1"/>
</dbReference>
<evidence type="ECO:0000256" key="1">
    <source>
        <dbReference type="SAM" id="MobiDB-lite"/>
    </source>
</evidence>
<accession>A0A450U2I9</accession>
<evidence type="ECO:0000259" key="4">
    <source>
        <dbReference type="PROSITE" id="PS51406"/>
    </source>
</evidence>
<reference evidence="5" key="1">
    <citation type="submission" date="2019-02" db="EMBL/GenBank/DDBJ databases">
        <authorList>
            <person name="Gruber-Vodicka R. H."/>
            <person name="Seah K. B. B."/>
        </authorList>
    </citation>
    <scope>NUCLEOTIDE SEQUENCE</scope>
    <source>
        <strain evidence="5">BECK_BZ131</strain>
    </source>
</reference>
<feature type="domain" description="Fibrinogen C-terminal" evidence="4">
    <location>
        <begin position="540"/>
        <end position="596"/>
    </location>
</feature>
<sequence length="771" mass="82786">MNNPHTLRAFGPIPILLLAISAVAPAAARDYIAGFEAGLDGWTASKGTSLFNWTRHSGSTHSGHTGPASAQEGDYYLYLEASRNTPAKTAYLEFAGFAGTPQAIGFHYHMYGAHMGTLVLEGFDGNTWAEIWRISGPQHIDHYAPWTARKIDLTGRIIQRIRFIGITGDYQLPSQYRGDMAMDHIILTTDAPEEPDSARWSQSGYDIYRLDSNVGIGTENPDADLAILGNLSKPLTGRVTVPANSTDVTGVGTKFTQELTVGDSLLIGQEVFIVRKIEGDTELFIDAPHTEGILNATAYSDSDLLRVLTGAGEDALVINRSGNVGVGTVDPAVKLDVAGGIKVGSETTCDAKREGTIRYDDAGREIEFCNGAVWTRVEGPVGKEGNKGDKGDPGEKGEKGDKGDKGEEGDKGDQGPPGIQGIQGKKGDPGKDGEKGDTGDAFWSQSGADISYINGNIGVGTNTPTTKLDIHGDIKISDQSSVPTIDCDELSETGRIRYIVDTDTNIGRFYGCIRNGSSDYTWVTLNNTFIKGDNTSGRSYSDGTYAKSCNGYLSSENYYGRTGNGIYRIDPDGRGGNAPFKVYCDMTTDGGGWTIVYAATGADNEKPMVSNSEATGNPLAFKHYNLDRQKKVDISLISSHSILVRSNGTWLKWNHALFDNNLLLSNRHSHYGVTITASNGSTASGYAGWTNYNHSGGGDYGVLKSVGFDHHNTTYYHLNSGCANHYFYSYSLSNQDGDAGYDVNTGLGDWTATSSCHSAEGGNMAFYAGMR</sequence>
<name>A0A450U2I9_9GAMM</name>
<proteinExistence type="predicted"/>
<dbReference type="NCBIfam" id="NF040941">
    <property type="entry name" value="GGGWT_bact"/>
    <property type="match status" value="1"/>
</dbReference>
<dbReference type="InterPro" id="IPR013320">
    <property type="entry name" value="ConA-like_dom_sf"/>
</dbReference>
<dbReference type="InterPro" id="IPR000998">
    <property type="entry name" value="MAM_dom"/>
</dbReference>
<dbReference type="InterPro" id="IPR036056">
    <property type="entry name" value="Fibrinogen-like_C"/>
</dbReference>
<organism evidence="5">
    <name type="scientific">Candidatus Kentrum sp. FW</name>
    <dbReference type="NCBI Taxonomy" id="2126338"/>
    <lineage>
        <taxon>Bacteria</taxon>
        <taxon>Pseudomonadati</taxon>
        <taxon>Pseudomonadota</taxon>
        <taxon>Gammaproteobacteria</taxon>
        <taxon>Candidatus Kentrum</taxon>
    </lineage>
</organism>
<feature type="domain" description="MAM" evidence="3">
    <location>
        <begin position="35"/>
        <end position="188"/>
    </location>
</feature>
<dbReference type="SUPFAM" id="SSF56496">
    <property type="entry name" value="Fibrinogen C-terminal domain-like"/>
    <property type="match status" value="1"/>
</dbReference>
<feature type="compositionally biased region" description="Low complexity" evidence="1">
    <location>
        <begin position="414"/>
        <end position="423"/>
    </location>
</feature>
<dbReference type="PROSITE" id="PS51406">
    <property type="entry name" value="FIBRINOGEN_C_2"/>
    <property type="match status" value="1"/>
</dbReference>
<dbReference type="EMBL" id="CAADFE010000119">
    <property type="protein sequence ID" value="VFJ77250.1"/>
    <property type="molecule type" value="Genomic_DNA"/>
</dbReference>
<dbReference type="InterPro" id="IPR002181">
    <property type="entry name" value="Fibrinogen_a/b/g_C_dom"/>
</dbReference>
<feature type="region of interest" description="Disordered" evidence="1">
    <location>
        <begin position="378"/>
        <end position="443"/>
    </location>
</feature>
<keyword evidence="2" id="KW-0732">Signal</keyword>
<dbReference type="SUPFAM" id="SSF49899">
    <property type="entry name" value="Concanavalin A-like lectins/glucanases"/>
    <property type="match status" value="1"/>
</dbReference>
<dbReference type="InterPro" id="IPR014716">
    <property type="entry name" value="Fibrinogen_a/b/g_C_1"/>
</dbReference>
<dbReference type="PANTHER" id="PTHR23282:SF101">
    <property type="entry name" value="MAM DOMAIN-CONTAINING PROTEIN"/>
    <property type="match status" value="1"/>
</dbReference>
<dbReference type="AlphaFoldDB" id="A0A450U2I9"/>
<feature type="chain" id="PRO_5019279147" evidence="2">
    <location>
        <begin position="27"/>
        <end position="771"/>
    </location>
</feature>
<dbReference type="PANTHER" id="PTHR23282">
    <property type="entry name" value="APICAL ENDOSOMAL GLYCOPROTEIN PRECURSOR"/>
    <property type="match status" value="1"/>
</dbReference>
<dbReference type="InterPro" id="IPR008160">
    <property type="entry name" value="Collagen"/>
</dbReference>
<dbReference type="Pfam" id="PF00147">
    <property type="entry name" value="Fibrinogen_C"/>
    <property type="match status" value="1"/>
</dbReference>
<evidence type="ECO:0000259" key="3">
    <source>
        <dbReference type="PROSITE" id="PS50060"/>
    </source>
</evidence>
<dbReference type="InterPro" id="IPR051560">
    <property type="entry name" value="MAM_domain-containing"/>
</dbReference>
<dbReference type="GO" id="GO:0016020">
    <property type="term" value="C:membrane"/>
    <property type="evidence" value="ECO:0007669"/>
    <property type="project" value="InterPro"/>
</dbReference>
<dbReference type="Pfam" id="PF00629">
    <property type="entry name" value="MAM"/>
    <property type="match status" value="1"/>
</dbReference>
<dbReference type="CDD" id="cd06263">
    <property type="entry name" value="MAM"/>
    <property type="match status" value="1"/>
</dbReference>
<dbReference type="Pfam" id="PF01391">
    <property type="entry name" value="Collagen"/>
    <property type="match status" value="1"/>
</dbReference>
<evidence type="ECO:0000313" key="5">
    <source>
        <dbReference type="EMBL" id="VFJ77250.1"/>
    </source>
</evidence>
<feature type="signal peptide" evidence="2">
    <location>
        <begin position="1"/>
        <end position="26"/>
    </location>
</feature>
<dbReference type="SMART" id="SM00137">
    <property type="entry name" value="MAM"/>
    <property type="match status" value="1"/>
</dbReference>
<gene>
    <name evidence="5" type="ORF">BECKFW1821C_GA0114237_11191</name>
</gene>
<protein>
    <submittedName>
        <fullName evidence="5">Fibrinogen beta and gamma chains, C-terminal globular domain</fullName>
    </submittedName>
</protein>